<keyword evidence="5" id="KW-0999">Mitochondrion inner membrane</keyword>
<evidence type="ECO:0000256" key="4">
    <source>
        <dbReference type="ARBA" id="ARBA00022692"/>
    </source>
</evidence>
<evidence type="ECO:0000256" key="9">
    <source>
        <dbReference type="ARBA" id="ARBA00045905"/>
    </source>
</evidence>
<dbReference type="PANTHER" id="PTHR13141:SF4">
    <property type="entry name" value="TRANSMEMBRANE PROTEIN 242"/>
    <property type="match status" value="1"/>
</dbReference>
<comment type="subcellular location">
    <subcellularLocation>
        <location evidence="1">Mitochondrion inner membrane</location>
        <topology evidence="1">Multi-pass membrane protein</topology>
    </subcellularLocation>
</comment>
<organism evidence="11 12">
    <name type="scientific">Oedothorax gibbosus</name>
    <dbReference type="NCBI Taxonomy" id="931172"/>
    <lineage>
        <taxon>Eukaryota</taxon>
        <taxon>Metazoa</taxon>
        <taxon>Ecdysozoa</taxon>
        <taxon>Arthropoda</taxon>
        <taxon>Chelicerata</taxon>
        <taxon>Arachnida</taxon>
        <taxon>Araneae</taxon>
        <taxon>Araneomorphae</taxon>
        <taxon>Entelegynae</taxon>
        <taxon>Araneoidea</taxon>
        <taxon>Linyphiidae</taxon>
        <taxon>Erigoninae</taxon>
        <taxon>Oedothorax</taxon>
    </lineage>
</organism>
<dbReference type="AlphaFoldDB" id="A0AAV6U8E5"/>
<keyword evidence="6 10" id="KW-1133">Transmembrane helix</keyword>
<dbReference type="EMBL" id="JAFNEN010000573">
    <property type="protein sequence ID" value="KAG8180235.1"/>
    <property type="molecule type" value="Genomic_DNA"/>
</dbReference>
<evidence type="ECO:0000313" key="12">
    <source>
        <dbReference type="Proteomes" id="UP000827092"/>
    </source>
</evidence>
<feature type="transmembrane region" description="Helical" evidence="10">
    <location>
        <begin position="20"/>
        <end position="40"/>
    </location>
</feature>
<evidence type="ECO:0000256" key="10">
    <source>
        <dbReference type="SAM" id="Phobius"/>
    </source>
</evidence>
<dbReference type="InterPro" id="IPR009792">
    <property type="entry name" value="TMEM242"/>
</dbReference>
<evidence type="ECO:0000313" key="11">
    <source>
        <dbReference type="EMBL" id="KAG8180235.1"/>
    </source>
</evidence>
<comment type="similarity">
    <text evidence="2">Belongs to the TMEM242 family.</text>
</comment>
<comment type="function">
    <text evidence="9">Scaffold protein that participates in the c-ring assembly of mitochondrial ATP synthase (F(1)F(0) ATP synthase or complex V) by facilitating the membrane insertion and oligomer formation of the subunit c/ATP5MC3. Participates in the incorporation of the c-ring into vestigial complexes. Additionally influences the incorporation of subunits MT-ATP6, MT-ATP8, ATP5MJ, and ATP5MK in the ATP synthase.</text>
</comment>
<name>A0AAV6U8E5_9ARAC</name>
<keyword evidence="12" id="KW-1185">Reference proteome</keyword>
<keyword evidence="8 10" id="KW-0472">Membrane</keyword>
<keyword evidence="4 10" id="KW-0812">Transmembrane</keyword>
<evidence type="ECO:0000256" key="7">
    <source>
        <dbReference type="ARBA" id="ARBA00023128"/>
    </source>
</evidence>
<evidence type="ECO:0000256" key="5">
    <source>
        <dbReference type="ARBA" id="ARBA00022792"/>
    </source>
</evidence>
<evidence type="ECO:0000256" key="8">
    <source>
        <dbReference type="ARBA" id="ARBA00023136"/>
    </source>
</evidence>
<proteinExistence type="inferred from homology"/>
<protein>
    <recommendedName>
        <fullName evidence="3">Transmembrane protein 242</fullName>
    </recommendedName>
</protein>
<dbReference type="Pfam" id="PF07096">
    <property type="entry name" value="DUF1358"/>
    <property type="match status" value="1"/>
</dbReference>
<dbReference type="PANTHER" id="PTHR13141">
    <property type="entry name" value="TRANSMEMBRANE PROTEIN 242"/>
    <property type="match status" value="1"/>
</dbReference>
<keyword evidence="7" id="KW-0496">Mitochondrion</keyword>
<sequence>MNQSKEVTEEKPRKLLETSFLLGVTGMSILAGFGMTLALAKKKDPVYFYKGMLPTKEMPESGGSLAMRALGWGTLYAVGGFSIFCAGVWKMMGVNNMQEFRMKIGNALPRIPQKENPGRSDFKSVRELMNYLIEESDKSKKS</sequence>
<evidence type="ECO:0000256" key="3">
    <source>
        <dbReference type="ARBA" id="ARBA00013934"/>
    </source>
</evidence>
<dbReference type="GO" id="GO:0005743">
    <property type="term" value="C:mitochondrial inner membrane"/>
    <property type="evidence" value="ECO:0007669"/>
    <property type="project" value="UniProtKB-SubCell"/>
</dbReference>
<evidence type="ECO:0000256" key="2">
    <source>
        <dbReference type="ARBA" id="ARBA00007570"/>
    </source>
</evidence>
<evidence type="ECO:0000256" key="6">
    <source>
        <dbReference type="ARBA" id="ARBA00022989"/>
    </source>
</evidence>
<gene>
    <name evidence="11" type="ORF">JTE90_017637</name>
</gene>
<evidence type="ECO:0000256" key="1">
    <source>
        <dbReference type="ARBA" id="ARBA00004448"/>
    </source>
</evidence>
<accession>A0AAV6U8E5</accession>
<reference evidence="11 12" key="1">
    <citation type="journal article" date="2022" name="Nat. Ecol. Evol.">
        <title>A masculinizing supergene underlies an exaggerated male reproductive morph in a spider.</title>
        <authorList>
            <person name="Hendrickx F."/>
            <person name="De Corte Z."/>
            <person name="Sonet G."/>
            <person name="Van Belleghem S.M."/>
            <person name="Kostlbacher S."/>
            <person name="Vangestel C."/>
        </authorList>
    </citation>
    <scope>NUCLEOTIDE SEQUENCE [LARGE SCALE GENOMIC DNA]</scope>
    <source>
        <strain evidence="11">W744_W776</strain>
    </source>
</reference>
<comment type="caution">
    <text evidence="11">The sequence shown here is derived from an EMBL/GenBank/DDBJ whole genome shotgun (WGS) entry which is preliminary data.</text>
</comment>
<feature type="transmembrane region" description="Helical" evidence="10">
    <location>
        <begin position="69"/>
        <end position="92"/>
    </location>
</feature>
<dbReference type="Proteomes" id="UP000827092">
    <property type="component" value="Unassembled WGS sequence"/>
</dbReference>